<evidence type="ECO:0000256" key="7">
    <source>
        <dbReference type="ARBA" id="ARBA00025211"/>
    </source>
</evidence>
<dbReference type="PROSITE" id="PS51826">
    <property type="entry name" value="PSBD"/>
    <property type="match status" value="1"/>
</dbReference>
<gene>
    <name evidence="12" type="ORF">PS943_02551</name>
</gene>
<feature type="domain" description="Lipoyl-binding" evidence="10">
    <location>
        <begin position="117"/>
        <end position="191"/>
    </location>
</feature>
<dbReference type="GO" id="GO:0045254">
    <property type="term" value="C:pyruvate dehydrogenase complex"/>
    <property type="evidence" value="ECO:0007669"/>
    <property type="project" value="UniProtKB-UniRule"/>
</dbReference>
<dbReference type="GO" id="GO:0004742">
    <property type="term" value="F:dihydrolipoyllysine-residue acetyltransferase activity"/>
    <property type="evidence" value="ECO:0007669"/>
    <property type="project" value="UniProtKB-UniRule"/>
</dbReference>
<dbReference type="InterPro" id="IPR006256">
    <property type="entry name" value="AcTrfase_Pyrv_DH_cplx"/>
</dbReference>
<dbReference type="InterPro" id="IPR004167">
    <property type="entry name" value="PSBD"/>
</dbReference>
<name>A0A5E7WAL3_PSEFL</name>
<comment type="function">
    <text evidence="7">The pyruvate dehydrogenase complex catalyzes the overall conversion of pyruvate to acetyl-CoA and CO(2). It contains multiple copies of three enzymatic components: pyruvate dehydrogenase (E1), dihydrolipoamide acetyltransferase (E2) and lipoamide dehydrogenase (E3).</text>
</comment>
<dbReference type="NCBIfam" id="NF008814">
    <property type="entry name" value="PRK11854.1"/>
    <property type="match status" value="1"/>
</dbReference>
<comment type="similarity">
    <text evidence="1 9">Belongs to the 2-oxoacid dehydrogenase family.</text>
</comment>
<evidence type="ECO:0000256" key="8">
    <source>
        <dbReference type="ARBA" id="ARBA00048370"/>
    </source>
</evidence>
<dbReference type="AlphaFoldDB" id="A0A5E7WAL3"/>
<dbReference type="GO" id="GO:0006086">
    <property type="term" value="P:pyruvate decarboxylation to acetyl-CoA"/>
    <property type="evidence" value="ECO:0007669"/>
    <property type="project" value="UniProtKB-UniRule"/>
</dbReference>
<keyword evidence="3 9" id="KW-0808">Transferase</keyword>
<feature type="domain" description="Peripheral subunit-binding (PSBD)" evidence="11">
    <location>
        <begin position="352"/>
        <end position="389"/>
    </location>
</feature>
<dbReference type="SUPFAM" id="SSF52777">
    <property type="entry name" value="CoA-dependent acyltransferases"/>
    <property type="match status" value="1"/>
</dbReference>
<keyword evidence="4" id="KW-0677">Repeat</keyword>
<dbReference type="PANTHER" id="PTHR43178:SF2">
    <property type="entry name" value="DIHYDROLIPOYLLYSINE-RESIDUE ACETYLTRANSFERASE COMPONENT OF PYRUVATE DEHYDROGENASE COMPLEX"/>
    <property type="match status" value="1"/>
</dbReference>
<evidence type="ECO:0000259" key="10">
    <source>
        <dbReference type="PROSITE" id="PS50968"/>
    </source>
</evidence>
<dbReference type="InterPro" id="IPR011053">
    <property type="entry name" value="Single_hybrid_motif"/>
</dbReference>
<dbReference type="RefSeq" id="WP_150656681.1">
    <property type="nucleotide sequence ID" value="NZ_CABVJH010000004.1"/>
</dbReference>
<feature type="domain" description="Lipoyl-binding" evidence="10">
    <location>
        <begin position="229"/>
        <end position="303"/>
    </location>
</feature>
<dbReference type="PROSITE" id="PS50968">
    <property type="entry name" value="BIOTINYL_LIPOYL"/>
    <property type="match status" value="3"/>
</dbReference>
<dbReference type="FunFam" id="3.30.559.10:FF:000004">
    <property type="entry name" value="Acetyltransferase component of pyruvate dehydrogenase complex"/>
    <property type="match status" value="1"/>
</dbReference>
<evidence type="ECO:0000256" key="3">
    <source>
        <dbReference type="ARBA" id="ARBA00022679"/>
    </source>
</evidence>
<evidence type="ECO:0000313" key="13">
    <source>
        <dbReference type="Proteomes" id="UP000325645"/>
    </source>
</evidence>
<proteinExistence type="inferred from homology"/>
<dbReference type="PROSITE" id="PS00189">
    <property type="entry name" value="LIPOYL"/>
    <property type="match status" value="3"/>
</dbReference>
<dbReference type="PANTHER" id="PTHR43178">
    <property type="entry name" value="DIHYDROLIPOAMIDE ACETYLTRANSFERASE COMPONENT OF PYRUVATE DEHYDROGENASE COMPLEX"/>
    <property type="match status" value="1"/>
</dbReference>
<evidence type="ECO:0000256" key="2">
    <source>
        <dbReference type="ARBA" id="ARBA00011484"/>
    </source>
</evidence>
<comment type="cofactor">
    <cofactor evidence="9">
        <name>(R)-lipoate</name>
        <dbReference type="ChEBI" id="CHEBI:83088"/>
    </cofactor>
    <text evidence="9">Binds 3 lipoyl cofactors covalently.</text>
</comment>
<dbReference type="InterPro" id="IPR001078">
    <property type="entry name" value="2-oxoacid_DH_actylTfrase"/>
</dbReference>
<dbReference type="Gene3D" id="2.40.50.100">
    <property type="match status" value="3"/>
</dbReference>
<dbReference type="InterPro" id="IPR003016">
    <property type="entry name" value="2-oxoA_DH_lipoyl-BS"/>
</dbReference>
<dbReference type="Pfam" id="PF00198">
    <property type="entry name" value="2-oxoacid_dh"/>
    <property type="match status" value="1"/>
</dbReference>
<feature type="domain" description="Lipoyl-binding" evidence="10">
    <location>
        <begin position="2"/>
        <end position="75"/>
    </location>
</feature>
<keyword evidence="12" id="KW-0670">Pyruvate</keyword>
<protein>
    <recommendedName>
        <fullName evidence="9">Acetyltransferase component of pyruvate dehydrogenase complex</fullName>
        <ecNumber evidence="9">2.3.1.12</ecNumber>
    </recommendedName>
</protein>
<evidence type="ECO:0000256" key="1">
    <source>
        <dbReference type="ARBA" id="ARBA00007317"/>
    </source>
</evidence>
<dbReference type="Gene3D" id="3.30.559.10">
    <property type="entry name" value="Chloramphenicol acetyltransferase-like domain"/>
    <property type="match status" value="1"/>
</dbReference>
<evidence type="ECO:0000256" key="5">
    <source>
        <dbReference type="ARBA" id="ARBA00022823"/>
    </source>
</evidence>
<dbReference type="InterPro" id="IPR000089">
    <property type="entry name" value="Biotin_lipoyl"/>
</dbReference>
<dbReference type="FunFam" id="2.40.50.100:FF:000009">
    <property type="entry name" value="Acetyltransferase component of pyruvate dehydrogenase complex"/>
    <property type="match status" value="3"/>
</dbReference>
<dbReference type="Pfam" id="PF02817">
    <property type="entry name" value="E3_binding"/>
    <property type="match status" value="1"/>
</dbReference>
<dbReference type="SUPFAM" id="SSF51230">
    <property type="entry name" value="Single hybrid motif"/>
    <property type="match status" value="3"/>
</dbReference>
<accession>A0A5E7WAL3</accession>
<dbReference type="EMBL" id="CABVJH010000004">
    <property type="protein sequence ID" value="VVQ31844.1"/>
    <property type="molecule type" value="Genomic_DNA"/>
</dbReference>
<dbReference type="InterPro" id="IPR036625">
    <property type="entry name" value="E3-bd_dom_sf"/>
</dbReference>
<evidence type="ECO:0000313" key="12">
    <source>
        <dbReference type="EMBL" id="VVQ31844.1"/>
    </source>
</evidence>
<dbReference type="GO" id="GO:0031405">
    <property type="term" value="F:lipoic acid binding"/>
    <property type="evidence" value="ECO:0007669"/>
    <property type="project" value="TreeGrafter"/>
</dbReference>
<dbReference type="Pfam" id="PF00364">
    <property type="entry name" value="Biotin_lipoyl"/>
    <property type="match status" value="3"/>
</dbReference>
<organism evidence="12 13">
    <name type="scientific">Pseudomonas fluorescens</name>
    <dbReference type="NCBI Taxonomy" id="294"/>
    <lineage>
        <taxon>Bacteria</taxon>
        <taxon>Pseudomonadati</taxon>
        <taxon>Pseudomonadota</taxon>
        <taxon>Gammaproteobacteria</taxon>
        <taxon>Pseudomonadales</taxon>
        <taxon>Pseudomonadaceae</taxon>
        <taxon>Pseudomonas</taxon>
    </lineage>
</organism>
<keyword evidence="6 9" id="KW-0012">Acyltransferase</keyword>
<comment type="subunit">
    <text evidence="2 9">Forms a 24-polypeptide structural core with octahedral symmetry.</text>
</comment>
<dbReference type="GO" id="GO:0005737">
    <property type="term" value="C:cytoplasm"/>
    <property type="evidence" value="ECO:0007669"/>
    <property type="project" value="TreeGrafter"/>
</dbReference>
<evidence type="ECO:0000259" key="11">
    <source>
        <dbReference type="PROSITE" id="PS51826"/>
    </source>
</evidence>
<comment type="catalytic activity">
    <reaction evidence="8 9">
        <text>N(6)-[(R)-dihydrolipoyl]-L-lysyl-[protein] + acetyl-CoA = N(6)-[(R)-S(8)-acetyldihydrolipoyl]-L-lysyl-[protein] + CoA</text>
        <dbReference type="Rhea" id="RHEA:17017"/>
        <dbReference type="Rhea" id="RHEA-COMP:10475"/>
        <dbReference type="Rhea" id="RHEA-COMP:10478"/>
        <dbReference type="ChEBI" id="CHEBI:57287"/>
        <dbReference type="ChEBI" id="CHEBI:57288"/>
        <dbReference type="ChEBI" id="CHEBI:83100"/>
        <dbReference type="ChEBI" id="CHEBI:83111"/>
        <dbReference type="EC" id="2.3.1.12"/>
    </reaction>
</comment>
<evidence type="ECO:0000256" key="6">
    <source>
        <dbReference type="ARBA" id="ARBA00023315"/>
    </source>
</evidence>
<dbReference type="CDD" id="cd06849">
    <property type="entry name" value="lipoyl_domain"/>
    <property type="match status" value="3"/>
</dbReference>
<keyword evidence="5 9" id="KW-0450">Lipoyl</keyword>
<evidence type="ECO:0000256" key="9">
    <source>
        <dbReference type="RuleBase" id="RU361137"/>
    </source>
</evidence>
<evidence type="ECO:0000256" key="4">
    <source>
        <dbReference type="ARBA" id="ARBA00022737"/>
    </source>
</evidence>
<dbReference type="NCBIfam" id="TIGR01348">
    <property type="entry name" value="PDHac_trf_long"/>
    <property type="match status" value="1"/>
</dbReference>
<reference evidence="12 13" key="1">
    <citation type="submission" date="2019-09" db="EMBL/GenBank/DDBJ databases">
        <authorList>
            <person name="Chandra G."/>
            <person name="Truman W A."/>
        </authorList>
    </citation>
    <scope>NUCLEOTIDE SEQUENCE [LARGE SCALE GENOMIC DNA]</scope>
    <source>
        <strain evidence="12">PS943</strain>
    </source>
</reference>
<dbReference type="InterPro" id="IPR050743">
    <property type="entry name" value="2-oxoacid_DH_E2_comp"/>
</dbReference>
<dbReference type="SUPFAM" id="SSF47005">
    <property type="entry name" value="Peripheral subunit-binding domain of 2-oxo acid dehydrogenase complex"/>
    <property type="match status" value="1"/>
</dbReference>
<dbReference type="Gene3D" id="4.10.320.10">
    <property type="entry name" value="E3-binding domain"/>
    <property type="match status" value="1"/>
</dbReference>
<sequence>MSELIRVPDIGSGEGEVIELFVKVGDRVEADQSILTLESDKASMEIPAPKAGIVKSLKVKLGDRLKEGDELLELEVEGAAAAAPAAAAAQAPKAEAKPAAAAPAAAAPAAAPAAATTLQVHVPDIGSSGKAQIIEIQVKVGDTVEADQSLITLESDKASMEIPSPAAGVVESISVKLNDEVGTGDLILALKVAGAAAPAAAAPAQAAAPAAAAPAPAAAAPAAPVADSVQDIHVPDIGSSGKAKIIEVLVKAGDTVEADQSLITLESDKASMEIPSPAAGVVESVSIKLDDEVGTGDLILKLKVKGAAPAAAKAPAAAAAPAPAAAKAEAAPAAAAPAAPAAAPAKPGAKVHAGPAVRQLAREFGVELNAVGASGPHGRILKEDVQVYVKAMMQKAKEAPAAAAGATGGAGIPPIPVVDFSRFGETEEVPMTRLMQIGASSLHRSWLNIPHVTQFDSADITDLEAFRIAQKAVAEKAGVKLTILPLLLKSCAHLLKELPDFNSSLAPSGKAIIRKKYVNIGFAVDTPEGLLVPVIKNVDQKSLLQLAAEAAVLAAKARDKKLTADDMQGACFTISSLGHIGGTGFTPIVNAPEVAILGVSKATIQPVWDGKAFQPKLMLPLSLSYDHRVINGAAAARFTKRLSDLLADIRTILL</sequence>
<dbReference type="Proteomes" id="UP000325645">
    <property type="component" value="Unassembled WGS sequence"/>
</dbReference>
<dbReference type="EC" id="2.3.1.12" evidence="9"/>
<dbReference type="InterPro" id="IPR023213">
    <property type="entry name" value="CAT-like_dom_sf"/>
</dbReference>